<dbReference type="Proteomes" id="UP000327294">
    <property type="component" value="Chromosome"/>
</dbReference>
<feature type="transmembrane region" description="Helical" evidence="1">
    <location>
        <begin position="6"/>
        <end position="24"/>
    </location>
</feature>
<dbReference type="AlphaFoldDB" id="A0A5P8K4F8"/>
<evidence type="ECO:0000313" key="2">
    <source>
        <dbReference type="EMBL" id="QFQ97662.1"/>
    </source>
</evidence>
<gene>
    <name evidence="2" type="ORF">F9278_17135</name>
</gene>
<dbReference type="EMBL" id="CP045096">
    <property type="protein sequence ID" value="QFQ97662.1"/>
    <property type="molecule type" value="Genomic_DNA"/>
</dbReference>
<reference evidence="2 3" key="1">
    <citation type="submission" date="2019-10" db="EMBL/GenBank/DDBJ databases">
        <title>Streptomyces sp. strain GY16 isolated from leaves of Broussonetia papyrifera.</title>
        <authorList>
            <person name="Mo P."/>
        </authorList>
    </citation>
    <scope>NUCLEOTIDE SEQUENCE [LARGE SCALE GENOMIC DNA]</scope>
    <source>
        <strain evidence="2 3">GY16</strain>
    </source>
</reference>
<dbReference type="RefSeq" id="WP_152169138.1">
    <property type="nucleotide sequence ID" value="NZ_CP045096.1"/>
</dbReference>
<feature type="transmembrane region" description="Helical" evidence="1">
    <location>
        <begin position="124"/>
        <end position="147"/>
    </location>
</feature>
<name>A0A5P8K4F8_9ACTN</name>
<protein>
    <recommendedName>
        <fullName evidence="4">DUF3592 domain-containing protein</fullName>
    </recommendedName>
</protein>
<keyword evidence="1" id="KW-1133">Transmembrane helix</keyword>
<dbReference type="KEGG" id="sphv:F9278_17135"/>
<evidence type="ECO:0000256" key="1">
    <source>
        <dbReference type="SAM" id="Phobius"/>
    </source>
</evidence>
<evidence type="ECO:0008006" key="4">
    <source>
        <dbReference type="Google" id="ProtNLM"/>
    </source>
</evidence>
<organism evidence="2 3">
    <name type="scientific">Streptomyces phaeolivaceus</name>
    <dbReference type="NCBI Taxonomy" id="2653200"/>
    <lineage>
        <taxon>Bacteria</taxon>
        <taxon>Bacillati</taxon>
        <taxon>Actinomycetota</taxon>
        <taxon>Actinomycetes</taxon>
        <taxon>Kitasatosporales</taxon>
        <taxon>Streptomycetaceae</taxon>
        <taxon>Streptomyces</taxon>
    </lineage>
</organism>
<keyword evidence="3" id="KW-1185">Reference proteome</keyword>
<proteinExistence type="predicted"/>
<evidence type="ECO:0000313" key="3">
    <source>
        <dbReference type="Proteomes" id="UP000327294"/>
    </source>
</evidence>
<keyword evidence="1" id="KW-0812">Transmembrane</keyword>
<keyword evidence="1" id="KW-0472">Membrane</keyword>
<sequence>MDAFFYLIPIVMMGFIGFMAYRVLSRWLLIRRAWNSGLTAEARCLRTFTTVSNGMGDHSSVRTTIHHVYEFTTHDGRAIRFEEEDGPMTTVEGDFVTVHYTDGPTVAATAHGPDQGFKQGAAGVGILTLLGVAFAFCVFLMVTFHQFSTDPSFPTP</sequence>
<accession>A0A5P8K4F8</accession>